<organism evidence="2 3">
    <name type="scientific">Pelobates cultripes</name>
    <name type="common">Western spadefoot toad</name>
    <dbReference type="NCBI Taxonomy" id="61616"/>
    <lineage>
        <taxon>Eukaryota</taxon>
        <taxon>Metazoa</taxon>
        <taxon>Chordata</taxon>
        <taxon>Craniata</taxon>
        <taxon>Vertebrata</taxon>
        <taxon>Euteleostomi</taxon>
        <taxon>Amphibia</taxon>
        <taxon>Batrachia</taxon>
        <taxon>Anura</taxon>
        <taxon>Pelobatoidea</taxon>
        <taxon>Pelobatidae</taxon>
        <taxon>Pelobates</taxon>
    </lineage>
</organism>
<dbReference type="Proteomes" id="UP001295444">
    <property type="component" value="Chromosome 12"/>
</dbReference>
<evidence type="ECO:0000313" key="2">
    <source>
        <dbReference type="EMBL" id="CAH2324236.1"/>
    </source>
</evidence>
<gene>
    <name evidence="2" type="ORF">PECUL_23A046249</name>
</gene>
<accession>A0AAD1TCL6</accession>
<evidence type="ECO:0000313" key="3">
    <source>
        <dbReference type="Proteomes" id="UP001295444"/>
    </source>
</evidence>
<dbReference type="AlphaFoldDB" id="A0AAD1TCL6"/>
<sequence length="105" mass="11989">MGKKTCKYWPDRSEGFHDIEDLLRTRLQPKMAALPRRSPSCSSEDLEYVAPDPIPEVRATSARKDNRAPKVDEDSAPTTKGDLKHLLNELRTMFQADCAKIREDM</sequence>
<feature type="region of interest" description="Disordered" evidence="1">
    <location>
        <begin position="33"/>
        <end position="83"/>
    </location>
</feature>
<feature type="compositionally biased region" description="Basic and acidic residues" evidence="1">
    <location>
        <begin position="62"/>
        <end position="73"/>
    </location>
</feature>
<dbReference type="EMBL" id="OW240923">
    <property type="protein sequence ID" value="CAH2324236.1"/>
    <property type="molecule type" value="Genomic_DNA"/>
</dbReference>
<reference evidence="2" key="1">
    <citation type="submission" date="2022-03" db="EMBL/GenBank/DDBJ databases">
        <authorList>
            <person name="Alioto T."/>
            <person name="Alioto T."/>
            <person name="Gomez Garrido J."/>
        </authorList>
    </citation>
    <scope>NUCLEOTIDE SEQUENCE</scope>
</reference>
<name>A0AAD1TCL6_PELCU</name>
<evidence type="ECO:0000256" key="1">
    <source>
        <dbReference type="SAM" id="MobiDB-lite"/>
    </source>
</evidence>
<keyword evidence="3" id="KW-1185">Reference proteome</keyword>
<proteinExistence type="predicted"/>
<protein>
    <submittedName>
        <fullName evidence="2">Uncharacterized protein</fullName>
    </submittedName>
</protein>